<comment type="caution">
    <text evidence="2">The sequence shown here is derived from an EMBL/GenBank/DDBJ whole genome shotgun (WGS) entry which is preliminary data.</text>
</comment>
<sequence length="241" mass="27416">MTIAMGKMKFMCCDDAHEFKPERWIDRNGRFRTESPYKFTAFQSNSPTKLQMAKGKEIIAINLDTSSDNSNSDSDNNTSDSSSTSQISTSEEIDYDSPDYRGPPKSLLKWYGYLSYEYKDMGGNESDAKPSFSDISKTKALQGLLDYYGYNYIEEYLSWNDFPSIDKENTDKDITDKDIIDEDCIHESNYAMSKGKYVLVSKKHNPKVKSFVPVKGCVLGLANVTTWDEIVNKMGVRKSEI</sequence>
<name>A0ABQ4WBK6_9ASTR</name>
<evidence type="ECO:0000313" key="2">
    <source>
        <dbReference type="EMBL" id="GJS50240.1"/>
    </source>
</evidence>
<accession>A0ABQ4WBK6</accession>
<evidence type="ECO:0000313" key="3">
    <source>
        <dbReference type="Proteomes" id="UP001151760"/>
    </source>
</evidence>
<keyword evidence="3" id="KW-1185">Reference proteome</keyword>
<feature type="region of interest" description="Disordered" evidence="1">
    <location>
        <begin position="63"/>
        <end position="100"/>
    </location>
</feature>
<evidence type="ECO:0000256" key="1">
    <source>
        <dbReference type="SAM" id="MobiDB-lite"/>
    </source>
</evidence>
<organism evidence="2 3">
    <name type="scientific">Tanacetum coccineum</name>
    <dbReference type="NCBI Taxonomy" id="301880"/>
    <lineage>
        <taxon>Eukaryota</taxon>
        <taxon>Viridiplantae</taxon>
        <taxon>Streptophyta</taxon>
        <taxon>Embryophyta</taxon>
        <taxon>Tracheophyta</taxon>
        <taxon>Spermatophyta</taxon>
        <taxon>Magnoliopsida</taxon>
        <taxon>eudicotyledons</taxon>
        <taxon>Gunneridae</taxon>
        <taxon>Pentapetalae</taxon>
        <taxon>asterids</taxon>
        <taxon>campanulids</taxon>
        <taxon>Asterales</taxon>
        <taxon>Asteraceae</taxon>
        <taxon>Asteroideae</taxon>
        <taxon>Anthemideae</taxon>
        <taxon>Anthemidinae</taxon>
        <taxon>Tanacetum</taxon>
    </lineage>
</organism>
<dbReference type="Proteomes" id="UP001151760">
    <property type="component" value="Unassembled WGS sequence"/>
</dbReference>
<protein>
    <submittedName>
        <fullName evidence="2">Uncharacterized protein</fullName>
    </submittedName>
</protein>
<reference evidence="2" key="2">
    <citation type="submission" date="2022-01" db="EMBL/GenBank/DDBJ databases">
        <authorList>
            <person name="Yamashiro T."/>
            <person name="Shiraishi A."/>
            <person name="Satake H."/>
            <person name="Nakayama K."/>
        </authorList>
    </citation>
    <scope>NUCLEOTIDE SEQUENCE</scope>
</reference>
<proteinExistence type="predicted"/>
<gene>
    <name evidence="2" type="ORF">Tco_0600361</name>
</gene>
<reference evidence="2" key="1">
    <citation type="journal article" date="2022" name="Int. J. Mol. Sci.">
        <title>Draft Genome of Tanacetum Coccineum: Genomic Comparison of Closely Related Tanacetum-Family Plants.</title>
        <authorList>
            <person name="Yamashiro T."/>
            <person name="Shiraishi A."/>
            <person name="Nakayama K."/>
            <person name="Satake H."/>
        </authorList>
    </citation>
    <scope>NUCLEOTIDE SEQUENCE</scope>
</reference>
<dbReference type="EMBL" id="BQNB010008501">
    <property type="protein sequence ID" value="GJS50240.1"/>
    <property type="molecule type" value="Genomic_DNA"/>
</dbReference>
<feature type="compositionally biased region" description="Low complexity" evidence="1">
    <location>
        <begin position="64"/>
        <end position="90"/>
    </location>
</feature>